<accession>A0A9Q0NUL8</accession>
<organism evidence="1 2">
    <name type="scientific">Salix viminalis</name>
    <name type="common">Common osier</name>
    <name type="synonym">Basket willow</name>
    <dbReference type="NCBI Taxonomy" id="40686"/>
    <lineage>
        <taxon>Eukaryota</taxon>
        <taxon>Viridiplantae</taxon>
        <taxon>Streptophyta</taxon>
        <taxon>Embryophyta</taxon>
        <taxon>Tracheophyta</taxon>
        <taxon>Spermatophyta</taxon>
        <taxon>Magnoliopsida</taxon>
        <taxon>eudicotyledons</taxon>
        <taxon>Gunneridae</taxon>
        <taxon>Pentapetalae</taxon>
        <taxon>rosids</taxon>
        <taxon>fabids</taxon>
        <taxon>Malpighiales</taxon>
        <taxon>Salicaceae</taxon>
        <taxon>Saliceae</taxon>
        <taxon>Salix</taxon>
    </lineage>
</organism>
<reference evidence="1" key="1">
    <citation type="submission" date="2022-11" db="EMBL/GenBank/DDBJ databases">
        <authorList>
            <person name="Hyden B.L."/>
            <person name="Feng K."/>
            <person name="Yates T."/>
            <person name="Jawdy S."/>
            <person name="Smart L.B."/>
            <person name="Muchero W."/>
        </authorList>
    </citation>
    <scope>NUCLEOTIDE SEQUENCE</scope>
    <source>
        <tissue evidence="1">Shoot tip</tissue>
    </source>
</reference>
<sequence>MRNYNPKLSLVLHRDEKNIKGVLPASTFAYSQRQTKEFDAGPFEAGRSTAILGSCNGMICILKTYGRYFTLPNSSINGGKKTQGLLAPIKVAGNLMTSLKSSMHLDMIQSTMTTRF</sequence>
<proteinExistence type="predicted"/>
<evidence type="ECO:0000313" key="2">
    <source>
        <dbReference type="Proteomes" id="UP001151529"/>
    </source>
</evidence>
<name>A0A9Q0NUL8_SALVM</name>
<evidence type="ECO:0000313" key="1">
    <source>
        <dbReference type="EMBL" id="KAJ6676124.1"/>
    </source>
</evidence>
<dbReference type="AlphaFoldDB" id="A0A9Q0NUL8"/>
<dbReference type="EMBL" id="JAPFFL010000015">
    <property type="protein sequence ID" value="KAJ6676124.1"/>
    <property type="molecule type" value="Genomic_DNA"/>
</dbReference>
<keyword evidence="2" id="KW-1185">Reference proteome</keyword>
<protein>
    <submittedName>
        <fullName evidence="1">Uncharacterized protein</fullName>
    </submittedName>
</protein>
<dbReference type="Proteomes" id="UP001151529">
    <property type="component" value="Chromosome 15Z"/>
</dbReference>
<gene>
    <name evidence="1" type="ORF">OIU85_009403</name>
</gene>
<comment type="caution">
    <text evidence="1">The sequence shown here is derived from an EMBL/GenBank/DDBJ whole genome shotgun (WGS) entry which is preliminary data.</text>
</comment>
<reference evidence="1" key="2">
    <citation type="journal article" date="2023" name="Int. J. Mol. Sci.">
        <title>De Novo Assembly and Annotation of 11 Diverse Shrub Willow (Salix) Genomes Reveals Novel Gene Organization in Sex-Linked Regions.</title>
        <authorList>
            <person name="Hyden B."/>
            <person name="Feng K."/>
            <person name="Yates T.B."/>
            <person name="Jawdy S."/>
            <person name="Cereghino C."/>
            <person name="Smart L.B."/>
            <person name="Muchero W."/>
        </authorList>
    </citation>
    <scope>NUCLEOTIDE SEQUENCE [LARGE SCALE GENOMIC DNA]</scope>
    <source>
        <tissue evidence="1">Shoot tip</tissue>
    </source>
</reference>